<dbReference type="RefSeq" id="WP_148132582.1">
    <property type="nucleotide sequence ID" value="NZ_CP017634.1"/>
</dbReference>
<gene>
    <name evidence="2" type="ORF">DCMF_00305</name>
</gene>
<dbReference type="AlphaFoldDB" id="A0A3G1KLY4"/>
<name>A0A3G1KLY4_FORW1</name>
<dbReference type="EMBL" id="CP017634">
    <property type="protein sequence ID" value="ATW23442.1"/>
    <property type="molecule type" value="Genomic_DNA"/>
</dbReference>
<dbReference type="InterPro" id="IPR004013">
    <property type="entry name" value="PHP_dom"/>
</dbReference>
<dbReference type="SUPFAM" id="SSF89550">
    <property type="entry name" value="PHP domain-like"/>
    <property type="match status" value="1"/>
</dbReference>
<dbReference type="Pfam" id="PF02811">
    <property type="entry name" value="PHP"/>
    <property type="match status" value="1"/>
</dbReference>
<reference evidence="2 3" key="1">
    <citation type="submission" date="2016-10" db="EMBL/GenBank/DDBJ databases">
        <title>Complete Genome Sequence of Peptococcaceae strain DCMF.</title>
        <authorList>
            <person name="Edwards R.J."/>
            <person name="Holland S.I."/>
            <person name="Deshpande N.P."/>
            <person name="Wong Y.K."/>
            <person name="Ertan H."/>
            <person name="Manefield M."/>
            <person name="Russell T.L."/>
            <person name="Lee M.J."/>
        </authorList>
    </citation>
    <scope>NUCLEOTIDE SEQUENCE [LARGE SCALE GENOMIC DNA]</scope>
    <source>
        <strain evidence="2 3">DCMF</strain>
    </source>
</reference>
<dbReference type="SMART" id="SM00481">
    <property type="entry name" value="POLIIIAc"/>
    <property type="match status" value="1"/>
</dbReference>
<protein>
    <recommendedName>
        <fullName evidence="1">Polymerase/histidinol phosphatase N-terminal domain-containing protein</fullName>
    </recommendedName>
</protein>
<keyword evidence="3" id="KW-1185">Reference proteome</keyword>
<dbReference type="OrthoDB" id="9804333at2"/>
<dbReference type="GO" id="GO:0035312">
    <property type="term" value="F:5'-3' DNA exonuclease activity"/>
    <property type="evidence" value="ECO:0007669"/>
    <property type="project" value="TreeGrafter"/>
</dbReference>
<dbReference type="KEGG" id="fwa:DCMF_00305"/>
<dbReference type="GO" id="GO:0004534">
    <property type="term" value="F:5'-3' RNA exonuclease activity"/>
    <property type="evidence" value="ECO:0007669"/>
    <property type="project" value="TreeGrafter"/>
</dbReference>
<dbReference type="PANTHER" id="PTHR42924:SF3">
    <property type="entry name" value="POLYMERASE_HISTIDINOL PHOSPHATASE N-TERMINAL DOMAIN-CONTAINING PROTEIN"/>
    <property type="match status" value="1"/>
</dbReference>
<evidence type="ECO:0000313" key="2">
    <source>
        <dbReference type="EMBL" id="ATW23442.1"/>
    </source>
</evidence>
<evidence type="ECO:0000259" key="1">
    <source>
        <dbReference type="SMART" id="SM00481"/>
    </source>
</evidence>
<dbReference type="CDD" id="cd07438">
    <property type="entry name" value="PHP_HisPPase_AMP"/>
    <property type="match status" value="1"/>
</dbReference>
<dbReference type="Gene3D" id="3.20.20.140">
    <property type="entry name" value="Metal-dependent hydrolases"/>
    <property type="match status" value="1"/>
</dbReference>
<sequence>MFADLHTHSFYSDGTNSPQEIISLAKARGIRALSLVDHDTVQGIPDFLSAGEKQGVEVIPGLEISTSIQGKRIHILGYHIDCENPFLAEFLSHISRARTENTRMILDKLNQMNWLDYPWERVRELNLGRAWVHSSHVFRAMMQDGFYADWDQWMDFYYRYFGKSSPAYLDIEGFTPENAIDVIIKAQGIPVLAHPKLIGDDEQIRPLVEHGLKGIEVFYPAHDAADVIKYGEMAGKYGLVITGGTDWHGKGTEWKVNLGDCGIDAALFTRLKTFRLQEEKTSEKGKGKKGSSC</sequence>
<organism evidence="2 3">
    <name type="scientific">Formimonas warabiya</name>
    <dbReference type="NCBI Taxonomy" id="1761012"/>
    <lineage>
        <taxon>Bacteria</taxon>
        <taxon>Bacillati</taxon>
        <taxon>Bacillota</taxon>
        <taxon>Clostridia</taxon>
        <taxon>Eubacteriales</taxon>
        <taxon>Peptococcaceae</taxon>
        <taxon>Candidatus Formimonas</taxon>
    </lineage>
</organism>
<dbReference type="Proteomes" id="UP000323521">
    <property type="component" value="Chromosome"/>
</dbReference>
<dbReference type="InterPro" id="IPR052018">
    <property type="entry name" value="PHP_domain"/>
</dbReference>
<accession>A0A3G1KLY4</accession>
<evidence type="ECO:0000313" key="3">
    <source>
        <dbReference type="Proteomes" id="UP000323521"/>
    </source>
</evidence>
<dbReference type="Gene3D" id="1.10.150.650">
    <property type="match status" value="1"/>
</dbReference>
<dbReference type="InterPro" id="IPR003141">
    <property type="entry name" value="Pol/His_phosphatase_N"/>
</dbReference>
<dbReference type="PANTHER" id="PTHR42924">
    <property type="entry name" value="EXONUCLEASE"/>
    <property type="match status" value="1"/>
</dbReference>
<feature type="domain" description="Polymerase/histidinol phosphatase N-terminal" evidence="1">
    <location>
        <begin position="3"/>
        <end position="68"/>
    </location>
</feature>
<dbReference type="InterPro" id="IPR016195">
    <property type="entry name" value="Pol/histidinol_Pase-like"/>
</dbReference>
<proteinExistence type="predicted"/>